<name>A0A7X1KCB1_9SPHN</name>
<dbReference type="Proteomes" id="UP000520156">
    <property type="component" value="Unassembled WGS sequence"/>
</dbReference>
<feature type="compositionally biased region" description="Basic and acidic residues" evidence="1">
    <location>
        <begin position="206"/>
        <end position="218"/>
    </location>
</feature>
<proteinExistence type="predicted"/>
<comment type="caution">
    <text evidence="2">The sequence shown here is derived from an EMBL/GenBank/DDBJ whole genome shotgun (WGS) entry which is preliminary data.</text>
</comment>
<evidence type="ECO:0000313" key="2">
    <source>
        <dbReference type="EMBL" id="MBC2652055.1"/>
    </source>
</evidence>
<keyword evidence="3" id="KW-1185">Reference proteome</keyword>
<feature type="region of interest" description="Disordered" evidence="1">
    <location>
        <begin position="165"/>
        <end position="218"/>
    </location>
</feature>
<evidence type="ECO:0000313" key="3">
    <source>
        <dbReference type="Proteomes" id="UP000520156"/>
    </source>
</evidence>
<gene>
    <name evidence="2" type="ORF">H7F49_10095</name>
</gene>
<accession>A0A7X1KCB1</accession>
<sequence length="218" mass="22822">MKLKSQVEQPIAIAPPSVFGRMMRTAPAQIKNAASGQTTSQVYASHVRGSDIAPGLGDYADAVKEATDKAAKGDLSFASRTLAAQAMTLDAIFTEMARRMACNMGEYLQATETYARIAVKAQAGSRQAIEALAKLHQPREQTVRHVHVNEGGQAVIADQFHHHQGGRENGSLCGQPHATGTGAAGTGPALPCPNPSGNGVPIASREGCEAVPDARRQG</sequence>
<dbReference type="EMBL" id="JACLAU010000014">
    <property type="protein sequence ID" value="MBC2652055.1"/>
    <property type="molecule type" value="Genomic_DNA"/>
</dbReference>
<evidence type="ECO:0000256" key="1">
    <source>
        <dbReference type="SAM" id="MobiDB-lite"/>
    </source>
</evidence>
<organism evidence="2 3">
    <name type="scientific">Novosphingobium aerophilum</name>
    <dbReference type="NCBI Taxonomy" id="2839843"/>
    <lineage>
        <taxon>Bacteria</taxon>
        <taxon>Pseudomonadati</taxon>
        <taxon>Pseudomonadota</taxon>
        <taxon>Alphaproteobacteria</taxon>
        <taxon>Sphingomonadales</taxon>
        <taxon>Sphingomonadaceae</taxon>
        <taxon>Novosphingobium</taxon>
    </lineage>
</organism>
<protein>
    <submittedName>
        <fullName evidence="2">Uncharacterized protein</fullName>
    </submittedName>
</protein>
<reference evidence="2 3" key="1">
    <citation type="submission" date="2020-08" db="EMBL/GenBank/DDBJ databases">
        <title>The genome sequence of Novosphingobium flavum 4Y4.</title>
        <authorList>
            <person name="Liu Y."/>
        </authorList>
    </citation>
    <scope>NUCLEOTIDE SEQUENCE [LARGE SCALE GENOMIC DNA]</scope>
    <source>
        <strain evidence="2 3">4Y4</strain>
    </source>
</reference>
<dbReference type="AlphaFoldDB" id="A0A7X1KCB1"/>